<comment type="function">
    <text evidence="7">Seems to be required for the assembly of the photosystem I complex.</text>
</comment>
<evidence type="ECO:0000256" key="6">
    <source>
        <dbReference type="ARBA" id="ARBA00037835"/>
    </source>
</evidence>
<dbReference type="PANTHER" id="PTHR44943:SF8">
    <property type="entry name" value="TPR REPEAT-CONTAINING PROTEIN MJ0263"/>
    <property type="match status" value="1"/>
</dbReference>
<dbReference type="Gene3D" id="1.25.40.10">
    <property type="entry name" value="Tetratricopeptide repeat domain"/>
    <property type="match status" value="1"/>
</dbReference>
<dbReference type="KEGG" id="eus:ASK66_gp066"/>
<comment type="similarity">
    <text evidence="7">Belongs to the Ycf3 family.</text>
</comment>
<keyword evidence="4 7" id="KW-0802">TPR repeat</keyword>
<evidence type="ECO:0000256" key="7">
    <source>
        <dbReference type="HAMAP-Rule" id="MF_00439"/>
    </source>
</evidence>
<dbReference type="InterPro" id="IPR022818">
    <property type="entry name" value="PSI_Ycf3_assembly"/>
</dbReference>
<dbReference type="HAMAP" id="MF_00439">
    <property type="entry name" value="Ycf3"/>
    <property type="match status" value="1"/>
</dbReference>
<evidence type="ECO:0000256" key="3">
    <source>
        <dbReference type="ARBA" id="ARBA00022737"/>
    </source>
</evidence>
<dbReference type="PANTHER" id="PTHR44943">
    <property type="entry name" value="CELLULOSE SYNTHASE OPERON PROTEIN C"/>
    <property type="match status" value="1"/>
</dbReference>
<dbReference type="NCBIfam" id="NF002725">
    <property type="entry name" value="PRK02603.1"/>
    <property type="match status" value="1"/>
</dbReference>
<keyword evidence="2 9" id="KW-0934">Plastid</keyword>
<geneLocation type="chloroplast" evidence="9"/>
<dbReference type="GO" id="GO:0015979">
    <property type="term" value="P:photosynthesis"/>
    <property type="evidence" value="ECO:0007669"/>
    <property type="project" value="UniProtKB-UniRule"/>
</dbReference>
<dbReference type="GO" id="GO:0009535">
    <property type="term" value="C:chloroplast thylakoid membrane"/>
    <property type="evidence" value="ECO:0007669"/>
    <property type="project" value="UniProtKB-SubCell"/>
</dbReference>
<dbReference type="InterPro" id="IPR011990">
    <property type="entry name" value="TPR-like_helical_dom_sf"/>
</dbReference>
<evidence type="ECO:0000313" key="9">
    <source>
        <dbReference type="EMBL" id="ALH16868.1"/>
    </source>
</evidence>
<evidence type="ECO:0000256" key="4">
    <source>
        <dbReference type="ARBA" id="ARBA00022803"/>
    </source>
</evidence>
<keyword evidence="1 7" id="KW-0602">Photosynthesis</keyword>
<dbReference type="SMART" id="SM00028">
    <property type="entry name" value="TPR"/>
    <property type="match status" value="3"/>
</dbReference>
<name>A0A0U2HM61_EUTSA</name>
<reference evidence="9" key="1">
    <citation type="journal article" date="2015" name="Mitochondrial DNA">
        <title>The complete chloroplast genome of Schrenkiella parvula (Brassicaceae).</title>
        <authorList>
            <person name="He Q."/>
            <person name="Hao G."/>
            <person name="Wang X."/>
            <person name="Bi H."/>
            <person name="Li Y."/>
            <person name="Guo X."/>
            <person name="Ma T."/>
        </authorList>
    </citation>
    <scope>NUCLEOTIDE SEQUENCE</scope>
</reference>
<dbReference type="FunFam" id="1.25.40.10:FF:000004">
    <property type="entry name" value="Photosystem I assembly protein Ycf3"/>
    <property type="match status" value="1"/>
</dbReference>
<keyword evidence="3 7" id="KW-0677">Repeat</keyword>
<comment type="caution">
    <text evidence="7">Lacks conserved residue(s) required for the propagation of feature annotation.</text>
</comment>
<dbReference type="RefSeq" id="YP_009175676.1">
    <property type="nucleotide sequence ID" value="NC_028170.1"/>
</dbReference>
<sequence length="169" mass="19593">MPRSRINGNFIDKTFTIVADILLRVIPTTSGEKEAFTYYRDGGMSAQSEGNYAEALQNYYEAMRLEIDPYDRSYILYNIGLIHTSNGEHTKALEYYFRALERNPFLPQAFNNMAVICHYRGEQAIQQGDSEMAEAWFAQAAEYWKQAITLTPGNYIEAQNWLTITRRFE</sequence>
<keyword evidence="9" id="KW-0150">Chloroplast</keyword>
<evidence type="ECO:0000256" key="2">
    <source>
        <dbReference type="ARBA" id="ARBA00022640"/>
    </source>
</evidence>
<evidence type="ECO:0000256" key="8">
    <source>
        <dbReference type="PROSITE-ProRule" id="PRU00339"/>
    </source>
</evidence>
<dbReference type="SUPFAM" id="SSF48452">
    <property type="entry name" value="TPR-like"/>
    <property type="match status" value="1"/>
</dbReference>
<dbReference type="Pfam" id="PF00515">
    <property type="entry name" value="TPR_1"/>
    <property type="match status" value="1"/>
</dbReference>
<dbReference type="EMBL" id="KR584659">
    <property type="protein sequence ID" value="ALH16868.1"/>
    <property type="molecule type" value="Genomic_DNA"/>
</dbReference>
<dbReference type="AlphaFoldDB" id="A0A0U2HM61"/>
<dbReference type="InterPro" id="IPR051685">
    <property type="entry name" value="Ycf3/AcsC/BcsC/TPR_MFPF"/>
</dbReference>
<gene>
    <name evidence="7 9" type="primary">ycf3</name>
</gene>
<feature type="repeat" description="TPR 2" evidence="7">
    <location>
        <begin position="73"/>
        <end position="106"/>
    </location>
</feature>
<evidence type="ECO:0000256" key="1">
    <source>
        <dbReference type="ARBA" id="ARBA00022531"/>
    </source>
</evidence>
<protein>
    <recommendedName>
        <fullName evidence="7">Photosystem I assembly protein Ycf3</fullName>
    </recommendedName>
</protein>
<dbReference type="PROSITE" id="PS50293">
    <property type="entry name" value="TPR_REGION"/>
    <property type="match status" value="1"/>
</dbReference>
<feature type="repeat" description="TPR 3" evidence="7">
    <location>
        <begin position="121"/>
        <end position="154"/>
    </location>
</feature>
<keyword evidence="7" id="KW-0793">Thylakoid</keyword>
<dbReference type="InterPro" id="IPR019734">
    <property type="entry name" value="TPR_rpt"/>
</dbReference>
<keyword evidence="5 7" id="KW-0472">Membrane</keyword>
<organism evidence="9">
    <name type="scientific">Eutrema salsugineum</name>
    <name type="common">Saltwater cress</name>
    <name type="synonym">Sisymbrium salsugineum</name>
    <dbReference type="NCBI Taxonomy" id="72664"/>
    <lineage>
        <taxon>Eukaryota</taxon>
        <taxon>Viridiplantae</taxon>
        <taxon>Streptophyta</taxon>
        <taxon>Embryophyta</taxon>
        <taxon>Tracheophyta</taxon>
        <taxon>Spermatophyta</taxon>
        <taxon>Magnoliopsida</taxon>
        <taxon>eudicotyledons</taxon>
        <taxon>Gunneridae</taxon>
        <taxon>Pentapetalae</taxon>
        <taxon>rosids</taxon>
        <taxon>malvids</taxon>
        <taxon>Brassicales</taxon>
        <taxon>Brassicaceae</taxon>
        <taxon>Eutremeae</taxon>
        <taxon>Eutrema</taxon>
    </lineage>
</organism>
<comment type="subcellular location">
    <subcellularLocation>
        <location evidence="6">Plastid membrane</location>
        <topology evidence="6">Peripheral membrane protein</topology>
    </subcellularLocation>
    <subcellularLocation>
        <location evidence="7">Plastid</location>
        <location evidence="7">Chloroplast thylakoid membrane</location>
        <topology evidence="7">Peripheral membrane protein</topology>
    </subcellularLocation>
</comment>
<proteinExistence type="inferred from homology"/>
<feature type="repeat" description="TPR" evidence="8">
    <location>
        <begin position="73"/>
        <end position="106"/>
    </location>
</feature>
<dbReference type="PROSITE" id="PS50005">
    <property type="entry name" value="TPR"/>
    <property type="match status" value="1"/>
</dbReference>
<accession>A0A0U2HM61</accession>
<dbReference type="GeneID" id="26119332"/>
<evidence type="ECO:0000256" key="5">
    <source>
        <dbReference type="ARBA" id="ARBA00023136"/>
    </source>
</evidence>